<dbReference type="PANTHER" id="PTHR33979:SF2">
    <property type="entry name" value="PEPTIDASE M50B-LIKE-DOMAIN-CONTAINING PROTEIN"/>
    <property type="match status" value="1"/>
</dbReference>
<sequence length="226" mass="24993">MYAVLFIFAALAVVLWETPVIYPVKLFVVFLHEISHGLAAVLTGGKIVQIEVNQQLGGICYTQGGSQFIVASAGYIGSIFWGAMILLLSSRTRFYKLGAFFIGAVLIFISLLYVSNSFGITFGVGFGILLIFVAKFAPGVINKFILQFIGIVSCFYVLIDIKEDLFSFEHRVTDAQILANMTHIPAIIWAIIWMVISFFTVWFAIKHSHPSSNEPSSVSRDTMSNS</sequence>
<dbReference type="EMBL" id="MGDD01000350">
    <property type="protein sequence ID" value="OGL41251.1"/>
    <property type="molecule type" value="Genomic_DNA"/>
</dbReference>
<organism evidence="2 3">
    <name type="scientific">Candidatus Schekmanbacteria bacterium RBG_13_48_7</name>
    <dbReference type="NCBI Taxonomy" id="1817878"/>
    <lineage>
        <taxon>Bacteria</taxon>
        <taxon>Candidatus Schekmaniibacteriota</taxon>
    </lineage>
</organism>
<evidence type="ECO:0000313" key="3">
    <source>
        <dbReference type="Proteomes" id="UP000179266"/>
    </source>
</evidence>
<dbReference type="AlphaFoldDB" id="A0A1F7RIJ6"/>
<feature type="transmembrane region" description="Helical" evidence="1">
    <location>
        <begin position="181"/>
        <end position="205"/>
    </location>
</feature>
<dbReference type="PANTHER" id="PTHR33979">
    <property type="entry name" value="OS02G0221600 PROTEIN"/>
    <property type="match status" value="1"/>
</dbReference>
<gene>
    <name evidence="2" type="ORF">A2161_22445</name>
</gene>
<accession>A0A1F7RIJ6</accession>
<dbReference type="InterPro" id="IPR049500">
    <property type="entry name" value="Peptidase_M50B-like"/>
</dbReference>
<comment type="caution">
    <text evidence="2">The sequence shown here is derived from an EMBL/GenBank/DDBJ whole genome shotgun (WGS) entry which is preliminary data.</text>
</comment>
<name>A0A1F7RIJ6_9BACT</name>
<feature type="transmembrane region" description="Helical" evidence="1">
    <location>
        <begin position="94"/>
        <end position="114"/>
    </location>
</feature>
<feature type="transmembrane region" description="Helical" evidence="1">
    <location>
        <begin position="120"/>
        <end position="137"/>
    </location>
</feature>
<evidence type="ECO:0000313" key="2">
    <source>
        <dbReference type="EMBL" id="OGL41251.1"/>
    </source>
</evidence>
<keyword evidence="1" id="KW-0472">Membrane</keyword>
<proteinExistence type="predicted"/>
<keyword evidence="1" id="KW-1133">Transmembrane helix</keyword>
<keyword evidence="1" id="KW-0812">Transmembrane</keyword>
<reference evidence="2 3" key="1">
    <citation type="journal article" date="2016" name="Nat. Commun.">
        <title>Thousands of microbial genomes shed light on interconnected biogeochemical processes in an aquifer system.</title>
        <authorList>
            <person name="Anantharaman K."/>
            <person name="Brown C.T."/>
            <person name="Hug L.A."/>
            <person name="Sharon I."/>
            <person name="Castelle C.J."/>
            <person name="Probst A.J."/>
            <person name="Thomas B.C."/>
            <person name="Singh A."/>
            <person name="Wilkins M.J."/>
            <person name="Karaoz U."/>
            <person name="Brodie E.L."/>
            <person name="Williams K.H."/>
            <person name="Hubbard S.S."/>
            <person name="Banfield J.F."/>
        </authorList>
    </citation>
    <scope>NUCLEOTIDE SEQUENCE [LARGE SCALE GENOMIC DNA]</scope>
</reference>
<dbReference type="Proteomes" id="UP000179266">
    <property type="component" value="Unassembled WGS sequence"/>
</dbReference>
<dbReference type="Pfam" id="PF13398">
    <property type="entry name" value="Peptidase_M50B"/>
    <property type="match status" value="1"/>
</dbReference>
<protein>
    <submittedName>
        <fullName evidence="2">Uncharacterized protein</fullName>
    </submittedName>
</protein>
<evidence type="ECO:0000256" key="1">
    <source>
        <dbReference type="SAM" id="Phobius"/>
    </source>
</evidence>
<feature type="transmembrane region" description="Helical" evidence="1">
    <location>
        <begin position="144"/>
        <end position="161"/>
    </location>
</feature>
<feature type="transmembrane region" description="Helical" evidence="1">
    <location>
        <begin position="68"/>
        <end position="87"/>
    </location>
</feature>